<evidence type="ECO:0000256" key="1">
    <source>
        <dbReference type="SAM" id="Coils"/>
    </source>
</evidence>
<keyword evidence="2" id="KW-0472">Membrane</keyword>
<keyword evidence="1" id="KW-0175">Coiled coil</keyword>
<feature type="coiled-coil region" evidence="1">
    <location>
        <begin position="604"/>
        <end position="635"/>
    </location>
</feature>
<proteinExistence type="predicted"/>
<evidence type="ECO:0000313" key="3">
    <source>
        <dbReference type="EMBL" id="CDR71398.1"/>
    </source>
</evidence>
<feature type="transmembrane region" description="Helical" evidence="2">
    <location>
        <begin position="1555"/>
        <end position="1576"/>
    </location>
</feature>
<keyword evidence="2" id="KW-0812">Transmembrane</keyword>
<organism evidence="3">
    <name type="scientific">Babesia bigemina</name>
    <dbReference type="NCBI Taxonomy" id="5866"/>
    <lineage>
        <taxon>Eukaryota</taxon>
        <taxon>Sar</taxon>
        <taxon>Alveolata</taxon>
        <taxon>Apicomplexa</taxon>
        <taxon>Aconoidasida</taxon>
        <taxon>Piroplasmida</taxon>
        <taxon>Babesiidae</taxon>
        <taxon>Babesia</taxon>
    </lineage>
</organism>
<dbReference type="RefSeq" id="XP_012770348.1">
    <property type="nucleotide sequence ID" value="XM_012914894.1"/>
</dbReference>
<gene>
    <name evidence="3" type="ORF">BBBOND_0000480</name>
</gene>
<evidence type="ECO:0008006" key="4">
    <source>
        <dbReference type="Google" id="ProtNLM"/>
    </source>
</evidence>
<reference evidence="3" key="2">
    <citation type="submission" date="2014-06" db="EMBL/GenBank/DDBJ databases">
        <authorList>
            <person name="Aslett M."/>
            <person name="De Silva Nishadi"/>
        </authorList>
    </citation>
    <scope>NUCLEOTIDE SEQUENCE</scope>
    <source>
        <strain evidence="3">Bond</strain>
    </source>
</reference>
<keyword evidence="2" id="KW-1133">Transmembrane helix</keyword>
<dbReference type="GeneID" id="24561625"/>
<protein>
    <recommendedName>
        <fullName evidence="4">C3H1-type domain-containing protein</fullName>
    </recommendedName>
</protein>
<accession>A0A061BKE8</accession>
<reference evidence="3" key="1">
    <citation type="journal article" date="2014" name="Nucleic Acids Res.">
        <title>The evolutionary dynamics of variant antigen genes in Babesia reveal a history of genomic innovation underlying host-parasite interaction.</title>
        <authorList>
            <person name="Jackson A.P."/>
            <person name="Otto T.D."/>
            <person name="Darby A."/>
            <person name="Ramaprasad A."/>
            <person name="Xia D."/>
            <person name="Echaide I.E."/>
            <person name="Farber M."/>
            <person name="Gahlot S."/>
            <person name="Gamble J."/>
            <person name="Gupta D."/>
            <person name="Gupta Y."/>
            <person name="Jackson L."/>
            <person name="Malandrin L."/>
            <person name="Malas T.B."/>
            <person name="Moussa E."/>
            <person name="Nair M."/>
            <person name="Reid AJ."/>
            <person name="Sanders M."/>
            <person name="Sharma J."/>
            <person name="Tracey A."/>
            <person name="Quail M.A."/>
            <person name="Weir W."/>
            <person name="Wastling J.M."/>
            <person name="Hall N."/>
            <person name="Willadsen P."/>
            <person name="Lingelbach K."/>
            <person name="Shiels B."/>
            <person name="Tait A."/>
            <person name="Berriman M."/>
            <person name="Allred D.R."/>
            <person name="Pain A."/>
        </authorList>
    </citation>
    <scope>NUCLEOTIDE SEQUENCE</scope>
    <source>
        <strain evidence="3">Bond</strain>
    </source>
</reference>
<dbReference type="KEGG" id="bbig:BBBOND_0000480"/>
<name>A0A061BKE8_BABBI</name>
<evidence type="ECO:0000256" key="2">
    <source>
        <dbReference type="SAM" id="Phobius"/>
    </source>
</evidence>
<sequence>MGFLSGVLGAVKDENEVTTYDNYITPDDNKLQKVLEEVNNNIGSGRTGLAASVGAVKGWLEGYGDKVNEQITKFNEPLEIIKFDINKLEKNFENQKTKSLQDQQKDWTNCVRLYHEQTKLADKARKTLDKELSKKLETPVKVVEEETKMLYGSAKNNDVMKQAMAVDWELLNQKEKLDEAIGREAEKIKETLRKQKESIENEIVMQSQKLKNAFHMQFRKIFHAVSEMKREKSKQFRNIDERVKNAQKLVEEFQMKYKEHITFYFDNIKSKLNEVYGTLCAHKLLLVDLVTQAKASFDKIKNGVCNKEHGGGESSIETHWPQLKTEMRKFVRELILIEKHEEEEDEKLLPNDGSLHVIESGTINYATKFEEKFKAAMKNMVDGMLKGGEAEGKIRGYAIVSGVPGSGDKISAVKKAIINQILKLDDSVDKPGRVPATAEKTLQSIAKYLEEYAAQVGMKMTNIVRFIDLVEKDHAMAKLTPKVTFRSSDTNLHTAFQNILSMVKKAMEDTKDEVTRFIEGSSIGKLNQAITSVEKFRSYMISTLRDIDFALSGVTGAIGELSPILEKTKQKGLIETKIDDIQTHVVEKLNEFQKDKDDKGDGEINKIKNQAEILMEKLKGEIKQKLESIEHAAKNAGGVLNDTTAALDAAYDKAYKAAGEAVDALKSNLTEAVQNSFAESQQKVQDVKKVLLTDVRKAFESVTEQVRTLFADSHKADLKALMDLLDRQKSAIEDIINLDRITGLKGLLNKMKDHFVKRINDHMSPPPAQQVVPAKSPEKTMAQVAEVVDRAFGFLFYNLERQSDFTSDFEKLRPSTTALHTLLEKLVGSKHFDYKFKENLEKLNDLLNRLIPHTFGEGQAPSILEALRRGLPEMVKELDKAYVSRYSGQRITWTETKEDQTEVPSDRAMMCAKALLSTIPTLFELMEMNEMCMSETWSKNALFKTTNNNPVAALLKRQGYEIPSSDNEENGELRCGLTSKGICTLLVKENKLCNYMGKKEGRIYELCEYLNLYHEVCHLSKFTAKRHPCSAYEMLCWLSGLPHNPMYAPLRFDALPPLMQSDKPTKDKDDDIDIDFVDHKSLYLAAYPHDVRYNALCDAIDHVCTKAYDVLCTVLGTGDAHTKYACYYSNNSLGLTYPANAEECLQMFVDVLSSLLAVFRYIEKRCSLSTQHNGWSNCLYGRDIMSSKFQCKNHLNNTTECQPTDKPTTQAKCQPNGEPKCQPTSPLQSYLNDCLTGHLPHHVTSIGCKAKCTTCPSNKPGQPCLTPLGFRGFSGSPKTGKELCRAIRRFLDHDSISALVCILPKPPSTLPQHFGFVLSLVRGWANSGKLENKRHNQSSFQSTFESSVDDKSIYLYPRSSDLTRAFTNAYGSQSVVHDSCRHPHLVNFTSSSICSNADKKVDCAPFLASLFDDAYYYMALKQVDAYLSWAVYLPWTFWRYLATLYDEFCNISCNDWGCSKCMHGDKCKPGQHGLVDDKTQKPHCQCPSIVGCTGVSSTLHKFGFTFDDAKFLNRLTSAKTCTDFCKQLRSVLHSEYFEKLFEKCDEFLWKIREPFSYLVLSLWLLSLFYLLHIMVIRLDLLHIKSHLHSPSSHRIAAQSLLAAARVGKLAKISYLQP</sequence>
<dbReference type="OrthoDB" id="5792673at2759"/>
<dbReference type="EMBL" id="LK054860">
    <property type="protein sequence ID" value="CDR71398.1"/>
    <property type="molecule type" value="Genomic_DNA"/>
</dbReference>
<dbReference type="VEuPathDB" id="PiroplasmaDB:BBBOND_0000480"/>
<feature type="coiled-coil region" evidence="1">
    <location>
        <begin position="182"/>
        <end position="209"/>
    </location>
</feature>